<keyword evidence="1" id="KW-0175">Coiled coil</keyword>
<evidence type="ECO:0008006" key="4">
    <source>
        <dbReference type="Google" id="ProtNLM"/>
    </source>
</evidence>
<dbReference type="eggNOG" id="ENOG50342QD">
    <property type="taxonomic scope" value="Bacteria"/>
</dbReference>
<evidence type="ECO:0000313" key="3">
    <source>
        <dbReference type="Proteomes" id="UP000002620"/>
    </source>
</evidence>
<protein>
    <recommendedName>
        <fullName evidence="4">DUF2325 domain-containing protein</fullName>
    </recommendedName>
</protein>
<name>C9RC91_AMMDK</name>
<sequence length="353" mass="40072">MEKKLAYLREQCARLGLEVDLSEGEFWWYCFAERAVVGLCRAGRREAVNRLCRVPPKKWRAGTKEVVKYVLSRFPAPGFRRELEDLAARLFPMCFGEGAGEALELVAREDRDPVAAVFLLRALGRDVELPPCFDREKAWMRYEACVREYHLRRLAGDPQLRLVERLVEEHSQRYCEEIARLREKLEKASEAATEKAGEAERYRRLAEEALEAARQVEERCRAEVEALRRRVVHLERRLRKLSPAPPPLDGVRVLVAGHPAREGPTTEALEDLGAEVVYLDASDKDFDARVLDFVDLAVVAADWGSHAVTDKVKSRARGLGVPVLTVPSGSPARIREAVLEHFGHRVREVARSC</sequence>
<dbReference type="Proteomes" id="UP000002620">
    <property type="component" value="Chromosome"/>
</dbReference>
<accession>C9RC91</accession>
<reference evidence="2 3" key="1">
    <citation type="submission" date="2009-10" db="EMBL/GenBank/DDBJ databases">
        <title>Complete sequence of chromosome of Ammonifex degensii KC4.</title>
        <authorList>
            <consortium name="US DOE Joint Genome Institute"/>
            <person name="Kerfeld C."/>
            <person name="Goodner B."/>
            <person name="Huber H."/>
            <person name="Stetter K."/>
            <person name="Lucas S."/>
            <person name="Copeland A."/>
            <person name="Lapidus A."/>
            <person name="Glavina del Rio T."/>
            <person name="Dalin E."/>
            <person name="Tice H."/>
            <person name="Bruce D."/>
            <person name="Goodwin L."/>
            <person name="Pitluck S."/>
            <person name="Saunders E."/>
            <person name="Brettin T."/>
            <person name="Detter J.C."/>
            <person name="Han C."/>
            <person name="Larimer F."/>
            <person name="Land M."/>
            <person name="Hauser L."/>
            <person name="Kyrpides N."/>
            <person name="Ovchinnikova G."/>
            <person name="Richardson P."/>
        </authorList>
    </citation>
    <scope>NUCLEOTIDE SEQUENCE [LARGE SCALE GENOMIC DNA]</scope>
    <source>
        <strain evidence="3">DSM 10501 / KC4</strain>
    </source>
</reference>
<proteinExistence type="predicted"/>
<dbReference type="KEGG" id="adg:Adeg_0721"/>
<dbReference type="EMBL" id="CP001785">
    <property type="protein sequence ID" value="ACX51868.1"/>
    <property type="molecule type" value="Genomic_DNA"/>
</dbReference>
<evidence type="ECO:0000313" key="2">
    <source>
        <dbReference type="EMBL" id="ACX51868.1"/>
    </source>
</evidence>
<gene>
    <name evidence="2" type="ordered locus">Adeg_0721</name>
</gene>
<feature type="coiled-coil region" evidence="1">
    <location>
        <begin position="171"/>
        <end position="237"/>
    </location>
</feature>
<dbReference type="HOGENOM" id="CLU_784446_0_0_9"/>
<dbReference type="OrthoDB" id="1724591at2"/>
<dbReference type="AlphaFoldDB" id="C9RC91"/>
<dbReference type="STRING" id="429009.Adeg_0721"/>
<dbReference type="RefSeq" id="WP_015738746.1">
    <property type="nucleotide sequence ID" value="NC_013385.1"/>
</dbReference>
<keyword evidence="3" id="KW-1185">Reference proteome</keyword>
<organism evidence="2 3">
    <name type="scientific">Ammonifex degensii (strain DSM 10501 / KC4)</name>
    <dbReference type="NCBI Taxonomy" id="429009"/>
    <lineage>
        <taxon>Bacteria</taxon>
        <taxon>Bacillati</taxon>
        <taxon>Bacillota</taxon>
        <taxon>Clostridia</taxon>
        <taxon>Thermoanaerobacterales</taxon>
        <taxon>Thermoanaerobacteraceae</taxon>
        <taxon>Ammonifex</taxon>
    </lineage>
</organism>
<evidence type="ECO:0000256" key="1">
    <source>
        <dbReference type="SAM" id="Coils"/>
    </source>
</evidence>